<organism evidence="5">
    <name type="scientific">Jonesiaceae bacterium BS-20</name>
    <dbReference type="NCBI Taxonomy" id="3120821"/>
    <lineage>
        <taxon>Bacteria</taxon>
        <taxon>Bacillati</taxon>
        <taxon>Actinomycetota</taxon>
        <taxon>Actinomycetes</taxon>
        <taxon>Micrococcales</taxon>
        <taxon>Jonesiaceae</taxon>
    </lineage>
</organism>
<dbReference type="Pfam" id="PF00532">
    <property type="entry name" value="Peripla_BP_1"/>
    <property type="match status" value="1"/>
</dbReference>
<evidence type="ECO:0000256" key="2">
    <source>
        <dbReference type="ARBA" id="ARBA00023125"/>
    </source>
</evidence>
<dbReference type="SUPFAM" id="SSF53822">
    <property type="entry name" value="Periplasmic binding protein-like I"/>
    <property type="match status" value="1"/>
</dbReference>
<dbReference type="SMART" id="SM00354">
    <property type="entry name" value="HTH_LACI"/>
    <property type="match status" value="1"/>
</dbReference>
<keyword evidence="3" id="KW-0804">Transcription</keyword>
<dbReference type="Pfam" id="PF00356">
    <property type="entry name" value="LacI"/>
    <property type="match status" value="1"/>
</dbReference>
<dbReference type="PANTHER" id="PTHR30146:SF109">
    <property type="entry name" value="HTH-TYPE TRANSCRIPTIONAL REGULATOR GALS"/>
    <property type="match status" value="1"/>
</dbReference>
<keyword evidence="1" id="KW-0805">Transcription regulation</keyword>
<accession>A0AAU7DT12</accession>
<dbReference type="InterPro" id="IPR000843">
    <property type="entry name" value="HTH_LacI"/>
</dbReference>
<name>A0AAU7DT12_9MICO</name>
<dbReference type="EMBL" id="CP146203">
    <property type="protein sequence ID" value="XBH20210.1"/>
    <property type="molecule type" value="Genomic_DNA"/>
</dbReference>
<evidence type="ECO:0000259" key="4">
    <source>
        <dbReference type="PROSITE" id="PS50932"/>
    </source>
</evidence>
<dbReference type="CDD" id="cd06267">
    <property type="entry name" value="PBP1_LacI_sugar_binding-like"/>
    <property type="match status" value="1"/>
</dbReference>
<sequence length="343" mass="37360">MKNRYVTLKDVAKEAETTAATVSYVLSGNSNRYISPEMRERVMAAVAATGYIKSMPASSLHGKEKGIIAVLVPQFNNQYFTKLMLSVEAEVEQQGYLLSISNTFDDPERERDIIIKMAQQRVDGFILTPTTGGASNTETIRKVGIPLVLLDRPLQGASGNFMEVLPDNYGSGYVLGEHLGKMGHTRVAYLGWDSGLEILDDRRRGFWDGIAASTEQRQPELNLDSDFSVSGGFKLAEHVYTQYPDVTAWCLAFNVPGKGAVDFLSSRGIQPGRDLSVVMIGSPDWATTGANNYTVVDISADAQGRSAAKKLLQLLSDPNVIPSKTITNCQIHLGSSVQDISNS</sequence>
<dbReference type="Gene3D" id="1.10.260.40">
    <property type="entry name" value="lambda repressor-like DNA-binding domains"/>
    <property type="match status" value="1"/>
</dbReference>
<dbReference type="InterPro" id="IPR028082">
    <property type="entry name" value="Peripla_BP_I"/>
</dbReference>
<dbReference type="AlphaFoldDB" id="A0AAU7DT12"/>
<proteinExistence type="predicted"/>
<reference evidence="5" key="1">
    <citation type="submission" date="2024-02" db="EMBL/GenBank/DDBJ databases">
        <title>Tomenella chthoni gen. nov. sp. nov., a member of the family Jonesiaceae isolated from bat guano.</title>
        <authorList>
            <person name="Miller S.L."/>
            <person name="King J."/>
            <person name="Sankaranarayanan K."/>
            <person name="Lawson P.A."/>
        </authorList>
    </citation>
    <scope>NUCLEOTIDE SEQUENCE</scope>
    <source>
        <strain evidence="5">BS-20</strain>
    </source>
</reference>
<evidence type="ECO:0000313" key="5">
    <source>
        <dbReference type="EMBL" id="XBH20210.1"/>
    </source>
</evidence>
<feature type="domain" description="HTH lacI-type" evidence="4">
    <location>
        <begin position="6"/>
        <end position="62"/>
    </location>
</feature>
<evidence type="ECO:0000256" key="3">
    <source>
        <dbReference type="ARBA" id="ARBA00023163"/>
    </source>
</evidence>
<dbReference type="Gene3D" id="3.40.50.2300">
    <property type="match status" value="2"/>
</dbReference>
<dbReference type="GO" id="GO:0000976">
    <property type="term" value="F:transcription cis-regulatory region binding"/>
    <property type="evidence" value="ECO:0007669"/>
    <property type="project" value="TreeGrafter"/>
</dbReference>
<dbReference type="InterPro" id="IPR001761">
    <property type="entry name" value="Peripla_BP/Lac1_sug-bd_dom"/>
</dbReference>
<keyword evidence="2 5" id="KW-0238">DNA-binding</keyword>
<gene>
    <name evidence="5" type="ORF">V5R04_08050</name>
</gene>
<dbReference type="PROSITE" id="PS50932">
    <property type="entry name" value="HTH_LACI_2"/>
    <property type="match status" value="1"/>
</dbReference>
<dbReference type="GO" id="GO:0003700">
    <property type="term" value="F:DNA-binding transcription factor activity"/>
    <property type="evidence" value="ECO:0007669"/>
    <property type="project" value="TreeGrafter"/>
</dbReference>
<evidence type="ECO:0000256" key="1">
    <source>
        <dbReference type="ARBA" id="ARBA00023015"/>
    </source>
</evidence>
<dbReference type="PANTHER" id="PTHR30146">
    <property type="entry name" value="LACI-RELATED TRANSCRIPTIONAL REPRESSOR"/>
    <property type="match status" value="1"/>
</dbReference>
<dbReference type="CDD" id="cd01392">
    <property type="entry name" value="HTH_LacI"/>
    <property type="match status" value="1"/>
</dbReference>
<protein>
    <submittedName>
        <fullName evidence="5">LacI family DNA-binding transcriptional regulator</fullName>
    </submittedName>
</protein>
<dbReference type="SUPFAM" id="SSF47413">
    <property type="entry name" value="lambda repressor-like DNA-binding domains"/>
    <property type="match status" value="1"/>
</dbReference>
<dbReference type="InterPro" id="IPR010982">
    <property type="entry name" value="Lambda_DNA-bd_dom_sf"/>
</dbReference>